<dbReference type="GeneID" id="63747435"/>
<evidence type="ECO:0000313" key="3">
    <source>
        <dbReference type="Proteomes" id="UP000184383"/>
    </source>
</evidence>
<dbReference type="EMBL" id="KV878217">
    <property type="protein sequence ID" value="OJJ30321.1"/>
    <property type="molecule type" value="Genomic_DNA"/>
</dbReference>
<evidence type="ECO:0000313" key="2">
    <source>
        <dbReference type="EMBL" id="OJJ30321.1"/>
    </source>
</evidence>
<name>A0A1L9R5Y2_ASPWE</name>
<accession>A0A1L9R5Y2</accession>
<evidence type="ECO:0000256" key="1">
    <source>
        <dbReference type="SAM" id="Phobius"/>
    </source>
</evidence>
<reference evidence="3" key="1">
    <citation type="journal article" date="2017" name="Genome Biol.">
        <title>Comparative genomics reveals high biological diversity and specific adaptations in the industrially and medically important fungal genus Aspergillus.</title>
        <authorList>
            <person name="de Vries R.P."/>
            <person name="Riley R."/>
            <person name="Wiebenga A."/>
            <person name="Aguilar-Osorio G."/>
            <person name="Amillis S."/>
            <person name="Uchima C.A."/>
            <person name="Anderluh G."/>
            <person name="Asadollahi M."/>
            <person name="Askin M."/>
            <person name="Barry K."/>
            <person name="Battaglia E."/>
            <person name="Bayram O."/>
            <person name="Benocci T."/>
            <person name="Braus-Stromeyer S.A."/>
            <person name="Caldana C."/>
            <person name="Canovas D."/>
            <person name="Cerqueira G.C."/>
            <person name="Chen F."/>
            <person name="Chen W."/>
            <person name="Choi C."/>
            <person name="Clum A."/>
            <person name="Dos Santos R.A."/>
            <person name="Damasio A.R."/>
            <person name="Diallinas G."/>
            <person name="Emri T."/>
            <person name="Fekete E."/>
            <person name="Flipphi M."/>
            <person name="Freyberg S."/>
            <person name="Gallo A."/>
            <person name="Gournas C."/>
            <person name="Habgood R."/>
            <person name="Hainaut M."/>
            <person name="Harispe M.L."/>
            <person name="Henrissat B."/>
            <person name="Hilden K.S."/>
            <person name="Hope R."/>
            <person name="Hossain A."/>
            <person name="Karabika E."/>
            <person name="Karaffa L."/>
            <person name="Karanyi Z."/>
            <person name="Krasevec N."/>
            <person name="Kuo A."/>
            <person name="Kusch H."/>
            <person name="LaButti K."/>
            <person name="Lagendijk E.L."/>
            <person name="Lapidus A."/>
            <person name="Levasseur A."/>
            <person name="Lindquist E."/>
            <person name="Lipzen A."/>
            <person name="Logrieco A.F."/>
            <person name="MacCabe A."/>
            <person name="Maekelae M.R."/>
            <person name="Malavazi I."/>
            <person name="Melin P."/>
            <person name="Meyer V."/>
            <person name="Mielnichuk N."/>
            <person name="Miskei M."/>
            <person name="Molnar A.P."/>
            <person name="Mule G."/>
            <person name="Ngan C.Y."/>
            <person name="Orejas M."/>
            <person name="Orosz E."/>
            <person name="Ouedraogo J.P."/>
            <person name="Overkamp K.M."/>
            <person name="Park H.-S."/>
            <person name="Perrone G."/>
            <person name="Piumi F."/>
            <person name="Punt P.J."/>
            <person name="Ram A.F."/>
            <person name="Ramon A."/>
            <person name="Rauscher S."/>
            <person name="Record E."/>
            <person name="Riano-Pachon D.M."/>
            <person name="Robert V."/>
            <person name="Roehrig J."/>
            <person name="Ruller R."/>
            <person name="Salamov A."/>
            <person name="Salih N.S."/>
            <person name="Samson R.A."/>
            <person name="Sandor E."/>
            <person name="Sanguinetti M."/>
            <person name="Schuetze T."/>
            <person name="Sepcic K."/>
            <person name="Shelest E."/>
            <person name="Sherlock G."/>
            <person name="Sophianopoulou V."/>
            <person name="Squina F.M."/>
            <person name="Sun H."/>
            <person name="Susca A."/>
            <person name="Todd R.B."/>
            <person name="Tsang A."/>
            <person name="Unkles S.E."/>
            <person name="van de Wiele N."/>
            <person name="van Rossen-Uffink D."/>
            <person name="Oliveira J.V."/>
            <person name="Vesth T.C."/>
            <person name="Visser J."/>
            <person name="Yu J.-H."/>
            <person name="Zhou M."/>
            <person name="Andersen M.R."/>
            <person name="Archer D.B."/>
            <person name="Baker S.E."/>
            <person name="Benoit I."/>
            <person name="Brakhage A.A."/>
            <person name="Braus G.H."/>
            <person name="Fischer R."/>
            <person name="Frisvad J.C."/>
            <person name="Goldman G.H."/>
            <person name="Houbraken J."/>
            <person name="Oakley B."/>
            <person name="Pocsi I."/>
            <person name="Scazzocchio C."/>
            <person name="Seiboth B."/>
            <person name="vanKuyk P.A."/>
            <person name="Wortman J."/>
            <person name="Dyer P.S."/>
            <person name="Grigoriev I.V."/>
        </authorList>
    </citation>
    <scope>NUCLEOTIDE SEQUENCE [LARGE SCALE GENOMIC DNA]</scope>
    <source>
        <strain evidence="3">DTO 134E9</strain>
    </source>
</reference>
<dbReference type="AlphaFoldDB" id="A0A1L9R5Y2"/>
<keyword evidence="1" id="KW-0472">Membrane</keyword>
<protein>
    <submittedName>
        <fullName evidence="2">Uncharacterized protein</fullName>
    </submittedName>
</protein>
<feature type="transmembrane region" description="Helical" evidence="1">
    <location>
        <begin position="20"/>
        <end position="44"/>
    </location>
</feature>
<dbReference type="VEuPathDB" id="FungiDB:ASPWEDRAFT_176986"/>
<keyword evidence="3" id="KW-1185">Reference proteome</keyword>
<dbReference type="Proteomes" id="UP000184383">
    <property type="component" value="Unassembled WGS sequence"/>
</dbReference>
<keyword evidence="1" id="KW-0812">Transmembrane</keyword>
<proteinExistence type="predicted"/>
<gene>
    <name evidence="2" type="ORF">ASPWEDRAFT_176986</name>
</gene>
<dbReference type="RefSeq" id="XP_040683998.1">
    <property type="nucleotide sequence ID" value="XM_040831587.1"/>
</dbReference>
<organism evidence="2 3">
    <name type="scientific">Aspergillus wentii DTO 134E9</name>
    <dbReference type="NCBI Taxonomy" id="1073089"/>
    <lineage>
        <taxon>Eukaryota</taxon>
        <taxon>Fungi</taxon>
        <taxon>Dikarya</taxon>
        <taxon>Ascomycota</taxon>
        <taxon>Pezizomycotina</taxon>
        <taxon>Eurotiomycetes</taxon>
        <taxon>Eurotiomycetidae</taxon>
        <taxon>Eurotiales</taxon>
        <taxon>Aspergillaceae</taxon>
        <taxon>Aspergillus</taxon>
        <taxon>Aspergillus subgen. Cremei</taxon>
    </lineage>
</organism>
<keyword evidence="1" id="KW-1133">Transmembrane helix</keyword>
<sequence length="102" mass="11219">MNVEKQQMATLLTTVPTPDTLPLPIMFALVPFPHSLYHLLYLCLPSGLLTRQSITIGEFLGLINKSFFILEFTIAGLPDGAADVAEFGTTATAIHEWMRLVS</sequence>